<evidence type="ECO:0000256" key="4">
    <source>
        <dbReference type="ARBA" id="ARBA00023157"/>
    </source>
</evidence>
<dbReference type="InterPro" id="IPR004886">
    <property type="entry name" value="Glucanosyltransferase"/>
</dbReference>
<evidence type="ECO:0000313" key="8">
    <source>
        <dbReference type="EMBL" id="KAK3050982.1"/>
    </source>
</evidence>
<evidence type="ECO:0000256" key="2">
    <source>
        <dbReference type="ARBA" id="ARBA00007528"/>
    </source>
</evidence>
<evidence type="ECO:0000313" key="9">
    <source>
        <dbReference type="Proteomes" id="UP001271007"/>
    </source>
</evidence>
<keyword evidence="5" id="KW-0325">Glycoprotein</keyword>
<protein>
    <recommendedName>
        <fullName evidence="6">1,3-beta-glucanosyltransferase</fullName>
        <ecNumber evidence="6">2.4.1.-</ecNumber>
    </recommendedName>
</protein>
<dbReference type="EMBL" id="JAWDJX010000028">
    <property type="protein sequence ID" value="KAK3050982.1"/>
    <property type="molecule type" value="Genomic_DNA"/>
</dbReference>
<dbReference type="EC" id="2.4.1.-" evidence="6"/>
<dbReference type="PANTHER" id="PTHR31468">
    <property type="entry name" value="1,3-BETA-GLUCANOSYLTRANSFERASE GAS1"/>
    <property type="match status" value="1"/>
</dbReference>
<keyword evidence="6" id="KW-0808">Transferase</keyword>
<dbReference type="GO" id="GO:0071970">
    <property type="term" value="P:fungal-type cell wall (1-&gt;3)-beta-D-glucan biosynthetic process"/>
    <property type="evidence" value="ECO:0007669"/>
    <property type="project" value="TreeGrafter"/>
</dbReference>
<comment type="similarity">
    <text evidence="2 6">Belongs to the glycosyl hydrolase 72 family.</text>
</comment>
<dbReference type="InterPro" id="IPR017853">
    <property type="entry name" value="GH"/>
</dbReference>
<comment type="function">
    <text evidence="6">Splits internally a 1,3-beta-glucan molecule and transfers the newly generated reducing end (the donor) to the non-reducing end of another 1,3-beta-glucan molecule (the acceptor) forming a 1,3-beta linkage, resulting in the elongation of 1,3-beta-glucan chains in the cell wall.</text>
</comment>
<evidence type="ECO:0000256" key="3">
    <source>
        <dbReference type="ARBA" id="ARBA00022729"/>
    </source>
</evidence>
<dbReference type="GO" id="GO:0005886">
    <property type="term" value="C:plasma membrane"/>
    <property type="evidence" value="ECO:0007669"/>
    <property type="project" value="UniProtKB-SubCell"/>
</dbReference>
<dbReference type="Pfam" id="PF03198">
    <property type="entry name" value="Glyco_hydro_72"/>
    <property type="match status" value="1"/>
</dbReference>
<dbReference type="PANTHER" id="PTHR31468:SF2">
    <property type="entry name" value="1,3-BETA-GLUCANOSYLTRANSFERASE GAS1"/>
    <property type="match status" value="1"/>
</dbReference>
<keyword evidence="6" id="KW-0472">Membrane</keyword>
<name>A0AAJ0DC34_9PEZI</name>
<evidence type="ECO:0000256" key="7">
    <source>
        <dbReference type="SAM" id="MobiDB-lite"/>
    </source>
</evidence>
<comment type="subcellular location">
    <subcellularLocation>
        <location evidence="1 6">Cell membrane</location>
        <topology evidence="1 6">Lipid-anchor</topology>
        <topology evidence="1 6">GPI-anchor</topology>
    </subcellularLocation>
</comment>
<organism evidence="8 9">
    <name type="scientific">Extremus antarcticus</name>
    <dbReference type="NCBI Taxonomy" id="702011"/>
    <lineage>
        <taxon>Eukaryota</taxon>
        <taxon>Fungi</taxon>
        <taxon>Dikarya</taxon>
        <taxon>Ascomycota</taxon>
        <taxon>Pezizomycotina</taxon>
        <taxon>Dothideomycetes</taxon>
        <taxon>Dothideomycetidae</taxon>
        <taxon>Mycosphaerellales</taxon>
        <taxon>Extremaceae</taxon>
        <taxon>Extremus</taxon>
    </lineage>
</organism>
<accession>A0AAJ0DC34</accession>
<keyword evidence="9" id="KW-1185">Reference proteome</keyword>
<dbReference type="GO" id="GO:0098552">
    <property type="term" value="C:side of membrane"/>
    <property type="evidence" value="ECO:0007669"/>
    <property type="project" value="UniProtKB-KW"/>
</dbReference>
<feature type="compositionally biased region" description="Basic and acidic residues" evidence="7">
    <location>
        <begin position="424"/>
        <end position="434"/>
    </location>
</feature>
<dbReference type="Gene3D" id="3.20.20.80">
    <property type="entry name" value="Glycosidases"/>
    <property type="match status" value="1"/>
</dbReference>
<keyword evidence="6" id="KW-0336">GPI-anchor</keyword>
<dbReference type="SUPFAM" id="SSF51445">
    <property type="entry name" value="(Trans)glycosidases"/>
    <property type="match status" value="1"/>
</dbReference>
<reference evidence="8" key="1">
    <citation type="submission" date="2023-04" db="EMBL/GenBank/DDBJ databases">
        <title>Black Yeasts Isolated from many extreme environments.</title>
        <authorList>
            <person name="Coleine C."/>
            <person name="Stajich J.E."/>
            <person name="Selbmann L."/>
        </authorList>
    </citation>
    <scope>NUCLEOTIDE SEQUENCE</scope>
    <source>
        <strain evidence="8">CCFEE 5312</strain>
    </source>
</reference>
<feature type="region of interest" description="Disordered" evidence="7">
    <location>
        <begin position="392"/>
        <end position="434"/>
    </location>
</feature>
<evidence type="ECO:0000256" key="6">
    <source>
        <dbReference type="RuleBase" id="RU361209"/>
    </source>
</evidence>
<keyword evidence="3" id="KW-0732">Signal</keyword>
<evidence type="ECO:0000256" key="5">
    <source>
        <dbReference type="ARBA" id="ARBA00023180"/>
    </source>
</evidence>
<keyword evidence="4" id="KW-1015">Disulfide bond</keyword>
<dbReference type="GO" id="GO:0042124">
    <property type="term" value="F:1,3-beta-glucanosyltransferase activity"/>
    <property type="evidence" value="ECO:0007669"/>
    <property type="project" value="TreeGrafter"/>
</dbReference>
<keyword evidence="6" id="KW-0449">Lipoprotein</keyword>
<sequence length="434" mass="49163">MEPVYAKGNVFFRGNDRFLIKGISYFPRAPRDPTASHYTQDSVIDALTDDRIPDLERDIPILKQLGLKTIQVTALDPTKSHHKAMTLLAEAGIYVLAEVCNKMKAPERNADPNFDPSRYYTLSLMRRAFRIVDQLSDHSNLLGFTVDAKVIRSRSVTKMAEVCRAAVRDIKTLLRLRQGRVQPVGVHVSDIMDLRTPMLQYFAAGPISERADYFAHDCYSWASPSDFRISGWSNMVQAFTPYPVPTFLAAYGTNINERTWGEVECLYSPDMTGVFSGGCIYTYFEYGNWYGIVTVKEDGEVEFKQPEFWRLKEKFGVVNARAVKEVHGKEVKGYEGWTGTFPAVQGGWHAGANLPDLPATVEAMFEEIEKEKAEFRAEEACERMRGMHLATDAASQRVAEEHFDDDEIQRQQESARQTLLDLAAQRDVDHKSAE</sequence>
<proteinExistence type="inferred from homology"/>
<gene>
    <name evidence="8" type="primary">GAS5_3</name>
    <name evidence="8" type="ORF">LTR09_007731</name>
</gene>
<evidence type="ECO:0000256" key="1">
    <source>
        <dbReference type="ARBA" id="ARBA00004609"/>
    </source>
</evidence>
<comment type="caution">
    <text evidence="8">The sequence shown here is derived from an EMBL/GenBank/DDBJ whole genome shotgun (WGS) entry which is preliminary data.</text>
</comment>
<dbReference type="GO" id="GO:0031505">
    <property type="term" value="P:fungal-type cell wall organization"/>
    <property type="evidence" value="ECO:0007669"/>
    <property type="project" value="TreeGrafter"/>
</dbReference>
<dbReference type="AlphaFoldDB" id="A0AAJ0DC34"/>
<dbReference type="Proteomes" id="UP001271007">
    <property type="component" value="Unassembled WGS sequence"/>
</dbReference>